<dbReference type="InterPro" id="IPR029071">
    <property type="entry name" value="Ubiquitin-like_domsf"/>
</dbReference>
<dbReference type="AlphaFoldDB" id="A0A0C3JQ06"/>
<dbReference type="InParanoid" id="A0A0C3JQ06"/>
<feature type="compositionally biased region" description="Polar residues" evidence="1">
    <location>
        <begin position="280"/>
        <end position="296"/>
    </location>
</feature>
<feature type="transmembrane region" description="Helical" evidence="2">
    <location>
        <begin position="632"/>
        <end position="651"/>
    </location>
</feature>
<organism evidence="4 5">
    <name type="scientific">Pisolithus tinctorius Marx 270</name>
    <dbReference type="NCBI Taxonomy" id="870435"/>
    <lineage>
        <taxon>Eukaryota</taxon>
        <taxon>Fungi</taxon>
        <taxon>Dikarya</taxon>
        <taxon>Basidiomycota</taxon>
        <taxon>Agaricomycotina</taxon>
        <taxon>Agaricomycetes</taxon>
        <taxon>Agaricomycetidae</taxon>
        <taxon>Boletales</taxon>
        <taxon>Sclerodermatineae</taxon>
        <taxon>Pisolithaceae</taxon>
        <taxon>Pisolithus</taxon>
    </lineage>
</organism>
<protein>
    <recommendedName>
        <fullName evidence="3">PH domain-containing protein</fullName>
    </recommendedName>
</protein>
<sequence>MRSLGERALTTHHPHTPHDEHEWRGQRGSLDRYTSGGDRRGLEQEMYRQVSRRSSSRAGRDQGGSRVGGVSSSGDRHHTREASSSATSDFSSSSANEDGNTIYYSIDGVSNGPSRTHSPLQSRIPRTGGGSDDDIPLAQRMPTALKAQKSIRQQLRDERHRRRLDRAKSTHPPPPVPTLPPTTAPVVPSSRSLAHDGRKRSASSAAPPRTGSLWPDSSSSQPSPILPEDLSRKLMQLQTSSSGSAEQDLSAPFLRKAKLARSTTTSPTRTRHPEGVAYMQQPTTRGSEAPSQNRSLKSAPPFQRPDRRHAEPSRQPFEAASAQSLGRSMTVGARHTPDDTHGHVSAEGNTRSVRNGRDTHAGHEPLVRSGRVSEDNWRPSGSASRPSVDRESNTSNQRVVQRLPLPAVTPPSTSPLQPSKVSVTQQRIFIGDMQRFNTVEIASNTTAGHVVKLMTSQGILDKSGSWMVFELAQDYGMERPVRDYELLSDVSASWDKDKLLNAFVIKPTPMARLLSPSAIPSCSPTHRGWIEWESKRGKWSKRWMELREHGLWLSKRDTGKDETFLCSVSNFDAYYVTRRHKSPKPFVFAIKSTDHLSLFENAADYLHVFSCNQRDGEKWMEAILVARVRRNAFLFSLIVFLMSANFLYSVVCTSPRKACIVYRTNRSAFTNKTAVAHSDQETIRVRSTCPTFDQRASSI</sequence>
<dbReference type="PROSITE" id="PS50003">
    <property type="entry name" value="PH_DOMAIN"/>
    <property type="match status" value="1"/>
</dbReference>
<gene>
    <name evidence="4" type="ORF">M404DRAFT_806474</name>
</gene>
<evidence type="ECO:0000313" key="5">
    <source>
        <dbReference type="Proteomes" id="UP000054217"/>
    </source>
</evidence>
<feature type="compositionally biased region" description="Polar residues" evidence="1">
    <location>
        <begin position="236"/>
        <end position="247"/>
    </location>
</feature>
<proteinExistence type="predicted"/>
<dbReference type="Pfam" id="PF00169">
    <property type="entry name" value="PH"/>
    <property type="match status" value="1"/>
</dbReference>
<accession>A0A0C3JQ06</accession>
<evidence type="ECO:0000256" key="2">
    <source>
        <dbReference type="SAM" id="Phobius"/>
    </source>
</evidence>
<keyword evidence="2" id="KW-0812">Transmembrane</keyword>
<feature type="domain" description="PH" evidence="3">
    <location>
        <begin position="523"/>
        <end position="628"/>
    </location>
</feature>
<evidence type="ECO:0000313" key="4">
    <source>
        <dbReference type="EMBL" id="KIN99581.1"/>
    </source>
</evidence>
<dbReference type="SMART" id="SM00233">
    <property type="entry name" value="PH"/>
    <property type="match status" value="1"/>
</dbReference>
<evidence type="ECO:0000259" key="3">
    <source>
        <dbReference type="PROSITE" id="PS50003"/>
    </source>
</evidence>
<dbReference type="InterPro" id="IPR001849">
    <property type="entry name" value="PH_domain"/>
</dbReference>
<dbReference type="SUPFAM" id="SSF54236">
    <property type="entry name" value="Ubiquitin-like"/>
    <property type="match status" value="1"/>
</dbReference>
<evidence type="ECO:0000256" key="1">
    <source>
        <dbReference type="SAM" id="MobiDB-lite"/>
    </source>
</evidence>
<dbReference type="PANTHER" id="PTHR38700:SF1">
    <property type="entry name" value="PH DOMAIN-CONTAINING PROTEIN"/>
    <property type="match status" value="1"/>
</dbReference>
<dbReference type="CDD" id="cd00821">
    <property type="entry name" value="PH"/>
    <property type="match status" value="1"/>
</dbReference>
<dbReference type="InterPro" id="IPR011993">
    <property type="entry name" value="PH-like_dom_sf"/>
</dbReference>
<dbReference type="OrthoDB" id="43122at2759"/>
<dbReference type="SUPFAM" id="SSF50729">
    <property type="entry name" value="PH domain-like"/>
    <property type="match status" value="1"/>
</dbReference>
<dbReference type="Pfam" id="PF21989">
    <property type="entry name" value="RA_2"/>
    <property type="match status" value="1"/>
</dbReference>
<name>A0A0C3JQ06_PISTI</name>
<keyword evidence="2" id="KW-0472">Membrane</keyword>
<feature type="compositionally biased region" description="Pro residues" evidence="1">
    <location>
        <begin position="171"/>
        <end position="183"/>
    </location>
</feature>
<dbReference type="PANTHER" id="PTHR38700">
    <property type="entry name" value="YALI0E22418P"/>
    <property type="match status" value="1"/>
</dbReference>
<feature type="compositionally biased region" description="Basic and acidic residues" evidence="1">
    <location>
        <begin position="355"/>
        <end position="377"/>
    </location>
</feature>
<reference evidence="5" key="2">
    <citation type="submission" date="2015-01" db="EMBL/GenBank/DDBJ databases">
        <title>Evolutionary Origins and Diversification of the Mycorrhizal Mutualists.</title>
        <authorList>
            <consortium name="DOE Joint Genome Institute"/>
            <consortium name="Mycorrhizal Genomics Consortium"/>
            <person name="Kohler A."/>
            <person name="Kuo A."/>
            <person name="Nagy L.G."/>
            <person name="Floudas D."/>
            <person name="Copeland A."/>
            <person name="Barry K.W."/>
            <person name="Cichocki N."/>
            <person name="Veneault-Fourrey C."/>
            <person name="LaButti K."/>
            <person name="Lindquist E.A."/>
            <person name="Lipzen A."/>
            <person name="Lundell T."/>
            <person name="Morin E."/>
            <person name="Murat C."/>
            <person name="Riley R."/>
            <person name="Ohm R."/>
            <person name="Sun H."/>
            <person name="Tunlid A."/>
            <person name="Henrissat B."/>
            <person name="Grigoriev I.V."/>
            <person name="Hibbett D.S."/>
            <person name="Martin F."/>
        </authorList>
    </citation>
    <scope>NUCLEOTIDE SEQUENCE [LARGE SCALE GENOMIC DNA]</scope>
    <source>
        <strain evidence="5">Marx 270</strain>
    </source>
</reference>
<feature type="compositionally biased region" description="Low complexity" evidence="1">
    <location>
        <begin position="212"/>
        <end position="227"/>
    </location>
</feature>
<keyword evidence="5" id="KW-1185">Reference proteome</keyword>
<dbReference type="Proteomes" id="UP000054217">
    <property type="component" value="Unassembled WGS sequence"/>
</dbReference>
<dbReference type="HOGENOM" id="CLU_013666_0_0_1"/>
<dbReference type="Gene3D" id="2.30.29.30">
    <property type="entry name" value="Pleckstrin-homology domain (PH domain)/Phosphotyrosine-binding domain (PTB)"/>
    <property type="match status" value="1"/>
</dbReference>
<dbReference type="EMBL" id="KN832003">
    <property type="protein sequence ID" value="KIN99581.1"/>
    <property type="molecule type" value="Genomic_DNA"/>
</dbReference>
<dbReference type="Gene3D" id="3.10.20.90">
    <property type="entry name" value="Phosphatidylinositol 3-kinase Catalytic Subunit, Chain A, domain 1"/>
    <property type="match status" value="1"/>
</dbReference>
<reference evidence="4 5" key="1">
    <citation type="submission" date="2014-04" db="EMBL/GenBank/DDBJ databases">
        <authorList>
            <consortium name="DOE Joint Genome Institute"/>
            <person name="Kuo A."/>
            <person name="Kohler A."/>
            <person name="Costa M.D."/>
            <person name="Nagy L.G."/>
            <person name="Floudas D."/>
            <person name="Copeland A."/>
            <person name="Barry K.W."/>
            <person name="Cichocki N."/>
            <person name="Veneault-Fourrey C."/>
            <person name="LaButti K."/>
            <person name="Lindquist E.A."/>
            <person name="Lipzen A."/>
            <person name="Lundell T."/>
            <person name="Morin E."/>
            <person name="Murat C."/>
            <person name="Sun H."/>
            <person name="Tunlid A."/>
            <person name="Henrissat B."/>
            <person name="Grigoriev I.V."/>
            <person name="Hibbett D.S."/>
            <person name="Martin F."/>
            <person name="Nordberg H.P."/>
            <person name="Cantor M.N."/>
            <person name="Hua S.X."/>
        </authorList>
    </citation>
    <scope>NUCLEOTIDE SEQUENCE [LARGE SCALE GENOMIC DNA]</scope>
    <source>
        <strain evidence="4 5">Marx 270</strain>
    </source>
</reference>
<dbReference type="STRING" id="870435.A0A0C3JQ06"/>
<feature type="compositionally biased region" description="Basic and acidic residues" evidence="1">
    <location>
        <begin position="335"/>
        <end position="344"/>
    </location>
</feature>
<feature type="compositionally biased region" description="Low complexity" evidence="1">
    <location>
        <begin position="82"/>
        <end position="95"/>
    </location>
</feature>
<keyword evidence="2" id="KW-1133">Transmembrane helix</keyword>
<feature type="compositionally biased region" description="Polar residues" evidence="1">
    <location>
        <begin position="111"/>
        <end position="121"/>
    </location>
</feature>
<feature type="region of interest" description="Disordered" evidence="1">
    <location>
        <begin position="1"/>
        <end position="420"/>
    </location>
</feature>
<feature type="compositionally biased region" description="Basic and acidic residues" evidence="1">
    <location>
        <begin position="37"/>
        <end position="46"/>
    </location>
</feature>
<feature type="compositionally biased region" description="Basic and acidic residues" evidence="1">
    <location>
        <begin position="16"/>
        <end position="25"/>
    </location>
</feature>